<keyword evidence="1" id="KW-0813">Transport</keyword>
<keyword evidence="4" id="KW-0862">Zinc</keyword>
<accession>S9SF76</accession>
<feature type="non-terminal residue" evidence="6">
    <location>
        <position position="1"/>
    </location>
</feature>
<evidence type="ECO:0000256" key="1">
    <source>
        <dbReference type="ARBA" id="ARBA00022448"/>
    </source>
</evidence>
<dbReference type="InterPro" id="IPR018752">
    <property type="entry name" value="DabA"/>
</dbReference>
<dbReference type="PATRIC" id="fig|1123069.3.peg.1899"/>
<keyword evidence="3" id="KW-0479">Metal-binding</keyword>
<dbReference type="PANTHER" id="PTHR38344">
    <property type="entry name" value="UPF0753 PROTEIN AQ_863"/>
    <property type="match status" value="1"/>
</dbReference>
<dbReference type="EMBL" id="AOLV01000019">
    <property type="protein sequence ID" value="EPX84934.1"/>
    <property type="molecule type" value="Genomic_DNA"/>
</dbReference>
<dbReference type="Pfam" id="PF10070">
    <property type="entry name" value="DabA"/>
    <property type="match status" value="1"/>
</dbReference>
<evidence type="ECO:0000256" key="3">
    <source>
        <dbReference type="ARBA" id="ARBA00022723"/>
    </source>
</evidence>
<evidence type="ECO:0000256" key="2">
    <source>
        <dbReference type="ARBA" id="ARBA00022475"/>
    </source>
</evidence>
<dbReference type="OrthoDB" id="9805101at2"/>
<comment type="caution">
    <text evidence="6">The sequence shown here is derived from an EMBL/GenBank/DDBJ whole genome shotgun (WGS) entry which is preliminary data.</text>
</comment>
<keyword evidence="7" id="KW-1185">Reference proteome</keyword>
<sequence length="209" mass="22153">AGALARAERAARLPGARPVTLPARAADWAETRPEWGLAGCAAFIAAPRALTRGVDLGGRVFLHDYAWRADRDFATLELILTAPVVVASWIALQYYGSAVAPAAFGSGNKLLHNVTGGLGVVEGNGGPLRAGLPWQAVHDGDRLVHEPLRLTVLIEAPPEAMTPILARHADMRALLDNGWLHLLALEGGRPAARLRRGLTWEPLAAALSP</sequence>
<reference evidence="6 7" key="1">
    <citation type="journal article" date="2013" name="Stand. Genomic Sci.">
        <title>Genome sequence of the reddish-pigmented Rubellimicrobium thermophilum type strain (DSM 16684(T)), a member of the Roseobacter clade.</title>
        <authorList>
            <person name="Fiebig A."/>
            <person name="Riedel T."/>
            <person name="Gronow S."/>
            <person name="Petersen J."/>
            <person name="Klenk H.P."/>
            <person name="Goker M."/>
        </authorList>
    </citation>
    <scope>NUCLEOTIDE SEQUENCE [LARGE SCALE GENOMIC DNA]</scope>
    <source>
        <strain evidence="6 7">DSM 16684</strain>
    </source>
</reference>
<gene>
    <name evidence="6" type="ORF">ruthe_01931</name>
</gene>
<organism evidence="6 7">
    <name type="scientific">Rubellimicrobium thermophilum DSM 16684</name>
    <dbReference type="NCBI Taxonomy" id="1123069"/>
    <lineage>
        <taxon>Bacteria</taxon>
        <taxon>Pseudomonadati</taxon>
        <taxon>Pseudomonadota</taxon>
        <taxon>Alphaproteobacteria</taxon>
        <taxon>Rhodobacterales</taxon>
        <taxon>Roseobacteraceae</taxon>
        <taxon>Rubellimicrobium</taxon>
    </lineage>
</organism>
<evidence type="ECO:0000313" key="6">
    <source>
        <dbReference type="EMBL" id="EPX84934.1"/>
    </source>
</evidence>
<evidence type="ECO:0000313" key="7">
    <source>
        <dbReference type="Proteomes" id="UP000015346"/>
    </source>
</evidence>
<dbReference type="RefSeq" id="WP_021098018.1">
    <property type="nucleotide sequence ID" value="NZ_KE557321.1"/>
</dbReference>
<dbReference type="PANTHER" id="PTHR38344:SF1">
    <property type="entry name" value="INORGANIC CARBON TRANSPORTER SUBUNIT DABA-RELATED"/>
    <property type="match status" value="1"/>
</dbReference>
<dbReference type="STRING" id="1123069.ruthe_01931"/>
<dbReference type="GO" id="GO:0046872">
    <property type="term" value="F:metal ion binding"/>
    <property type="evidence" value="ECO:0007669"/>
    <property type="project" value="UniProtKB-KW"/>
</dbReference>
<dbReference type="AlphaFoldDB" id="S9SF76"/>
<evidence type="ECO:0000256" key="5">
    <source>
        <dbReference type="ARBA" id="ARBA00023136"/>
    </source>
</evidence>
<keyword evidence="2" id="KW-1003">Cell membrane</keyword>
<evidence type="ECO:0000256" key="4">
    <source>
        <dbReference type="ARBA" id="ARBA00022833"/>
    </source>
</evidence>
<proteinExistence type="predicted"/>
<dbReference type="HOGENOM" id="CLU_1312536_0_0_5"/>
<protein>
    <submittedName>
        <fullName evidence="6">Uncharacterized protein putative in bacteria</fullName>
    </submittedName>
</protein>
<dbReference type="Proteomes" id="UP000015346">
    <property type="component" value="Unassembled WGS sequence"/>
</dbReference>
<keyword evidence="5" id="KW-0472">Membrane</keyword>
<name>S9SF76_9RHOB</name>